<organism evidence="1 2">
    <name type="scientific">Panagrolaimus sp. JU765</name>
    <dbReference type="NCBI Taxonomy" id="591449"/>
    <lineage>
        <taxon>Eukaryota</taxon>
        <taxon>Metazoa</taxon>
        <taxon>Ecdysozoa</taxon>
        <taxon>Nematoda</taxon>
        <taxon>Chromadorea</taxon>
        <taxon>Rhabditida</taxon>
        <taxon>Tylenchina</taxon>
        <taxon>Panagrolaimomorpha</taxon>
        <taxon>Panagrolaimoidea</taxon>
        <taxon>Panagrolaimidae</taxon>
        <taxon>Panagrolaimus</taxon>
    </lineage>
</organism>
<proteinExistence type="predicted"/>
<reference evidence="2" key="1">
    <citation type="submission" date="2022-11" db="UniProtKB">
        <authorList>
            <consortium name="WormBaseParasite"/>
        </authorList>
    </citation>
    <scope>IDENTIFICATION</scope>
</reference>
<dbReference type="WBParaSite" id="JU765_v2.g5868.t1">
    <property type="protein sequence ID" value="JU765_v2.g5868.t1"/>
    <property type="gene ID" value="JU765_v2.g5868"/>
</dbReference>
<name>A0AC34RE91_9BILA</name>
<protein>
    <submittedName>
        <fullName evidence="2">Uncharacterized protein</fullName>
    </submittedName>
</protein>
<evidence type="ECO:0000313" key="2">
    <source>
        <dbReference type="WBParaSite" id="JU765_v2.g5868.t1"/>
    </source>
</evidence>
<evidence type="ECO:0000313" key="1">
    <source>
        <dbReference type="Proteomes" id="UP000887576"/>
    </source>
</evidence>
<accession>A0AC34RE91</accession>
<sequence length="233" mass="26018">MRVVAWLLLVQVCRCLAEDVDLTENKTYRFIVSKEGFSVKICGTGSGNPLLCYDGFRDRSTGDPLHTKCPDFTSCVIKAEYRTDKKLLVNYGGGVGHFKSECAVIKVQETIQTGLDAKKNLNQNGGCHWTTDAKGMLEFDVTTAVSFTMTIFNVTSIPDHPEATDGIMVLEKESESDDRAKPRKKEVDGSTADEKPKRKREKPKKVADSVDESGRYETDHPKTEDEREGKKML</sequence>
<dbReference type="Proteomes" id="UP000887576">
    <property type="component" value="Unplaced"/>
</dbReference>